<dbReference type="RefSeq" id="WP_212189176.1">
    <property type="nucleotide sequence ID" value="NZ_JAGTAR010000008.1"/>
</dbReference>
<dbReference type="CDD" id="cd14727">
    <property type="entry name" value="ChanN-like"/>
    <property type="match status" value="1"/>
</dbReference>
<dbReference type="SUPFAM" id="SSF159501">
    <property type="entry name" value="EreA/ChaN-like"/>
    <property type="match status" value="1"/>
</dbReference>
<protein>
    <submittedName>
        <fullName evidence="2">ChaN family lipoprotein</fullName>
    </submittedName>
</protein>
<evidence type="ECO:0000259" key="1">
    <source>
        <dbReference type="Pfam" id="PF04187"/>
    </source>
</evidence>
<proteinExistence type="predicted"/>
<keyword evidence="3" id="KW-1185">Reference proteome</keyword>
<dbReference type="InterPro" id="IPR007314">
    <property type="entry name" value="Cofac_haem-bd_dom"/>
</dbReference>
<gene>
    <name evidence="2" type="ORF">KDU71_06855</name>
</gene>
<reference evidence="2" key="2">
    <citation type="submission" date="2021-04" db="EMBL/GenBank/DDBJ databases">
        <authorList>
            <person name="Zhang T."/>
            <person name="Zhang Y."/>
            <person name="Lu D."/>
            <person name="Zuo D."/>
            <person name="Du Z."/>
        </authorList>
    </citation>
    <scope>NUCLEOTIDE SEQUENCE</scope>
    <source>
        <strain evidence="2">JR1</strain>
    </source>
</reference>
<evidence type="ECO:0000313" key="3">
    <source>
        <dbReference type="Proteomes" id="UP000679220"/>
    </source>
</evidence>
<reference evidence="2" key="1">
    <citation type="journal article" date="2018" name="Int. J. Syst. Evol. Microbiol.">
        <title>Carboxylicivirga sediminis sp. nov., isolated from coastal sediment.</title>
        <authorList>
            <person name="Wang F.Q."/>
            <person name="Ren L.H."/>
            <person name="Zou R.J."/>
            <person name="Sun Y.Z."/>
            <person name="Liu X.J."/>
            <person name="Jiang F."/>
            <person name="Liu L.J."/>
        </authorList>
    </citation>
    <scope>NUCLEOTIDE SEQUENCE</scope>
    <source>
        <strain evidence="2">JR1</strain>
    </source>
</reference>
<dbReference type="AlphaFoldDB" id="A0A941IXZ4"/>
<dbReference type="Proteomes" id="UP000679220">
    <property type="component" value="Unassembled WGS sequence"/>
</dbReference>
<keyword evidence="2" id="KW-0449">Lipoprotein</keyword>
<comment type="caution">
    <text evidence="2">The sequence shown here is derived from an EMBL/GenBank/DDBJ whole genome shotgun (WGS) entry which is preliminary data.</text>
</comment>
<organism evidence="2 3">
    <name type="scientific">Carboxylicivirga sediminis</name>
    <dbReference type="NCBI Taxonomy" id="2006564"/>
    <lineage>
        <taxon>Bacteria</taxon>
        <taxon>Pseudomonadati</taxon>
        <taxon>Bacteroidota</taxon>
        <taxon>Bacteroidia</taxon>
        <taxon>Marinilabiliales</taxon>
        <taxon>Marinilabiliaceae</taxon>
        <taxon>Carboxylicivirga</taxon>
    </lineage>
</organism>
<dbReference type="Pfam" id="PF04187">
    <property type="entry name" value="Cofac_haem_bdg"/>
    <property type="match status" value="1"/>
</dbReference>
<dbReference type="Gene3D" id="3.40.50.11550">
    <property type="match status" value="1"/>
</dbReference>
<sequence length="291" mass="33314">MKNYTFLLLTMCFLSLSSFKPDMPAYKLFDSQGKEIKYKKMIKELGNAEIVLFGEYHNNPIAHWLELEVTKSLYDSMNGKLIMGAEMFEADNQLIIDEYMNDFISRDKFEAECRLWSNYDTDYEPLIRFAKDSAVHFVATNIPRRYASIVHKKGIDTLDKLSDEAKRFIAPLPIEFDPDSVLIAKMGGMMGKSPLPIAKAQAIKDATMGFFITKNFTAGHLFIHYNGSFHSDDDGGIRKYLQIYQPGMKVKTITTVSQEDIDKLSDEYLGKADYIICVPTDMTKTYVGMRR</sequence>
<evidence type="ECO:0000313" key="2">
    <source>
        <dbReference type="EMBL" id="MBR8535272.1"/>
    </source>
</evidence>
<accession>A0A941IXZ4</accession>
<feature type="domain" description="Haem-binding uptake Tiki superfamily ChaN" evidence="1">
    <location>
        <begin position="41"/>
        <end position="241"/>
    </location>
</feature>
<dbReference type="EMBL" id="JAGTAR010000008">
    <property type="protein sequence ID" value="MBR8535272.1"/>
    <property type="molecule type" value="Genomic_DNA"/>
</dbReference>
<name>A0A941IXZ4_9BACT</name>